<dbReference type="Proteomes" id="UP000232722">
    <property type="component" value="Unassembled WGS sequence"/>
</dbReference>
<sequence>MCLKTTSFCSYQIGSTGKYSFYWALLIIKINLLVNIMLIINNNNLYTYL</sequence>
<evidence type="ECO:0000256" key="1">
    <source>
        <dbReference type="SAM" id="Phobius"/>
    </source>
</evidence>
<evidence type="ECO:0000313" key="3">
    <source>
        <dbReference type="EMBL" id="PKC03228.1"/>
    </source>
</evidence>
<dbReference type="AlphaFoldDB" id="A0A2N0NB60"/>
<reference evidence="2 4" key="1">
    <citation type="submission" date="2016-04" db="EMBL/GenBank/DDBJ databases">
        <title>Genome analyses suggest a sexual origin of heterokaryosis in a supposedly ancient asexual fungus.</title>
        <authorList>
            <person name="Ropars J."/>
            <person name="Sedzielewska K."/>
            <person name="Noel J."/>
            <person name="Charron P."/>
            <person name="Farinelli L."/>
            <person name="Marton T."/>
            <person name="Kruger M."/>
            <person name="Pelin A."/>
            <person name="Brachmann A."/>
            <person name="Corradi N."/>
        </authorList>
    </citation>
    <scope>NUCLEOTIDE SEQUENCE [LARGE SCALE GENOMIC DNA]</scope>
    <source>
        <strain evidence="2 4">A5</strain>
    </source>
</reference>
<proteinExistence type="predicted"/>
<reference evidence="2 4" key="2">
    <citation type="submission" date="2017-09" db="EMBL/GenBank/DDBJ databases">
        <title>Extensive intraspecific genome diversity in a model arbuscular mycorrhizal fungus.</title>
        <authorList>
            <person name="Chen E.C."/>
            <person name="Morin E."/>
            <person name="Beaudet D."/>
            <person name="Noel J."/>
            <person name="Ndikumana S."/>
            <person name="Charron P."/>
            <person name="St-Onge C."/>
            <person name="Giorgi J."/>
            <person name="Grigoriev I.V."/>
            <person name="Roux C."/>
            <person name="Martin F.M."/>
            <person name="Corradi N."/>
        </authorList>
    </citation>
    <scope>NUCLEOTIDE SEQUENCE [LARGE SCALE GENOMIC DNA]</scope>
    <source>
        <strain evidence="2 4">A5</strain>
    </source>
</reference>
<evidence type="ECO:0000313" key="4">
    <source>
        <dbReference type="Proteomes" id="UP000232722"/>
    </source>
</evidence>
<dbReference type="EMBL" id="LLXJ01001226">
    <property type="protein sequence ID" value="PKC03228.1"/>
    <property type="molecule type" value="Genomic_DNA"/>
</dbReference>
<name>A0A2N0NB60_9GLOM</name>
<organism evidence="2 4">
    <name type="scientific">Rhizophagus irregularis</name>
    <dbReference type="NCBI Taxonomy" id="588596"/>
    <lineage>
        <taxon>Eukaryota</taxon>
        <taxon>Fungi</taxon>
        <taxon>Fungi incertae sedis</taxon>
        <taxon>Mucoromycota</taxon>
        <taxon>Glomeromycotina</taxon>
        <taxon>Glomeromycetes</taxon>
        <taxon>Glomerales</taxon>
        <taxon>Glomeraceae</taxon>
        <taxon>Rhizophagus</taxon>
    </lineage>
</organism>
<gene>
    <name evidence="3" type="ORF">RhiirA5_363422</name>
    <name evidence="2" type="ORF">RhiirA5_368485</name>
</gene>
<feature type="transmembrane region" description="Helical" evidence="1">
    <location>
        <begin position="21"/>
        <end position="40"/>
    </location>
</feature>
<keyword evidence="1" id="KW-0812">Transmembrane</keyword>
<dbReference type="EMBL" id="LLXJ01013619">
    <property type="protein sequence ID" value="PKB91822.1"/>
    <property type="molecule type" value="Genomic_DNA"/>
</dbReference>
<accession>A0A2N0NB60</accession>
<keyword evidence="1" id="KW-0472">Membrane</keyword>
<evidence type="ECO:0000313" key="2">
    <source>
        <dbReference type="EMBL" id="PKB91822.1"/>
    </source>
</evidence>
<comment type="caution">
    <text evidence="2">The sequence shown here is derived from an EMBL/GenBank/DDBJ whole genome shotgun (WGS) entry which is preliminary data.</text>
</comment>
<protein>
    <submittedName>
        <fullName evidence="2">Uncharacterized protein</fullName>
    </submittedName>
</protein>
<keyword evidence="1" id="KW-1133">Transmembrane helix</keyword>